<dbReference type="InterPro" id="IPR039420">
    <property type="entry name" value="WalR-like"/>
</dbReference>
<dbReference type="RefSeq" id="WP_088518620.1">
    <property type="nucleotide sequence ID" value="NZ_FYDG01000001.1"/>
</dbReference>
<dbReference type="InterPro" id="IPR016032">
    <property type="entry name" value="Sig_transdc_resp-reg_C-effctor"/>
</dbReference>
<dbReference type="InterPro" id="IPR011006">
    <property type="entry name" value="CheY-like_superfamily"/>
</dbReference>
<dbReference type="PROSITE" id="PS51755">
    <property type="entry name" value="OMPR_PHOB"/>
    <property type="match status" value="1"/>
</dbReference>
<dbReference type="OrthoDB" id="9802426at2"/>
<dbReference type="GO" id="GO:0000976">
    <property type="term" value="F:transcription cis-regulatory region binding"/>
    <property type="evidence" value="ECO:0007669"/>
    <property type="project" value="TreeGrafter"/>
</dbReference>
<dbReference type="Pfam" id="PF00072">
    <property type="entry name" value="Response_reg"/>
    <property type="match status" value="1"/>
</dbReference>
<dbReference type="Gene3D" id="3.40.50.2300">
    <property type="match status" value="1"/>
</dbReference>
<dbReference type="SUPFAM" id="SSF52172">
    <property type="entry name" value="CheY-like"/>
    <property type="match status" value="1"/>
</dbReference>
<dbReference type="GO" id="GO:0006355">
    <property type="term" value="P:regulation of DNA-templated transcription"/>
    <property type="evidence" value="ECO:0007669"/>
    <property type="project" value="InterPro"/>
</dbReference>
<evidence type="ECO:0000256" key="2">
    <source>
        <dbReference type="PROSITE-ProRule" id="PRU00169"/>
    </source>
</evidence>
<dbReference type="CDD" id="cd17574">
    <property type="entry name" value="REC_OmpR"/>
    <property type="match status" value="1"/>
</dbReference>
<feature type="modified residue" description="4-aspartylphosphate" evidence="2">
    <location>
        <position position="51"/>
    </location>
</feature>
<accession>A0A212PX04</accession>
<dbReference type="EMBL" id="FYDG01000001">
    <property type="protein sequence ID" value="SNB51574.1"/>
    <property type="molecule type" value="Genomic_DNA"/>
</dbReference>
<dbReference type="PANTHER" id="PTHR48111:SF11">
    <property type="entry name" value="TWO-COMPONENT RESPONSE REGULATOR"/>
    <property type="match status" value="1"/>
</dbReference>
<evidence type="ECO:0000259" key="5">
    <source>
        <dbReference type="PROSITE" id="PS51755"/>
    </source>
</evidence>
<gene>
    <name evidence="6" type="ORF">SAMN06265338_101105</name>
</gene>
<name>A0A212PX04_RHOAC</name>
<dbReference type="InterPro" id="IPR001789">
    <property type="entry name" value="Sig_transdc_resp-reg_receiver"/>
</dbReference>
<evidence type="ECO:0000256" key="3">
    <source>
        <dbReference type="PROSITE-ProRule" id="PRU01091"/>
    </source>
</evidence>
<dbReference type="Proteomes" id="UP000198418">
    <property type="component" value="Unassembled WGS sequence"/>
</dbReference>
<dbReference type="PANTHER" id="PTHR48111">
    <property type="entry name" value="REGULATOR OF RPOS"/>
    <property type="match status" value="1"/>
</dbReference>
<reference evidence="7" key="1">
    <citation type="submission" date="2017-06" db="EMBL/GenBank/DDBJ databases">
        <authorList>
            <person name="Varghese N."/>
            <person name="Submissions S."/>
        </authorList>
    </citation>
    <scope>NUCLEOTIDE SEQUENCE [LARGE SCALE GENOMIC DNA]</scope>
    <source>
        <strain evidence="7">DSM 137</strain>
    </source>
</reference>
<dbReference type="SMART" id="SM00862">
    <property type="entry name" value="Trans_reg_C"/>
    <property type="match status" value="1"/>
</dbReference>
<dbReference type="CDD" id="cd00383">
    <property type="entry name" value="trans_reg_C"/>
    <property type="match status" value="1"/>
</dbReference>
<dbReference type="PROSITE" id="PS50110">
    <property type="entry name" value="RESPONSE_REGULATORY"/>
    <property type="match status" value="1"/>
</dbReference>
<dbReference type="Pfam" id="PF00486">
    <property type="entry name" value="Trans_reg_C"/>
    <property type="match status" value="1"/>
</dbReference>
<dbReference type="GO" id="GO:0005829">
    <property type="term" value="C:cytosol"/>
    <property type="evidence" value="ECO:0007669"/>
    <property type="project" value="TreeGrafter"/>
</dbReference>
<protein>
    <submittedName>
        <fullName evidence="6">DNA-binding response regulator, OmpR family, contains REC and winged-helix (WHTH) domain</fullName>
    </submittedName>
</protein>
<evidence type="ECO:0000313" key="6">
    <source>
        <dbReference type="EMBL" id="SNB51574.1"/>
    </source>
</evidence>
<evidence type="ECO:0000313" key="7">
    <source>
        <dbReference type="Proteomes" id="UP000198418"/>
    </source>
</evidence>
<sequence length="234" mass="25774">MKILIAEDDPNLRAGLTDLLALEGLDCIVAEDGEAAWDAFVEQAPALCLLDVMMPRLDGLALCRRIRERDPATPILLLSARGAEIDRVVGLEIGADDYISKPFSARELVARIKAALRRVRPPAAPAAMDKTFRMGDLTVDPDALRATRGDAAESGAAQIDLAPRELAVLRALYERRGKPVSRDELFDLAWGRGYMPNSRALDQYVSSLRKKIELDPARPRIIQTVHGVGYRYEA</sequence>
<dbReference type="Gene3D" id="6.10.250.690">
    <property type="match status" value="1"/>
</dbReference>
<proteinExistence type="predicted"/>
<dbReference type="AlphaFoldDB" id="A0A212PX04"/>
<dbReference type="Gene3D" id="1.10.10.10">
    <property type="entry name" value="Winged helix-like DNA-binding domain superfamily/Winged helix DNA-binding domain"/>
    <property type="match status" value="1"/>
</dbReference>
<keyword evidence="7" id="KW-1185">Reference proteome</keyword>
<feature type="DNA-binding region" description="OmpR/PhoB-type" evidence="3">
    <location>
        <begin position="129"/>
        <end position="234"/>
    </location>
</feature>
<keyword evidence="1 3" id="KW-0238">DNA-binding</keyword>
<dbReference type="SMART" id="SM00448">
    <property type="entry name" value="REC"/>
    <property type="match status" value="1"/>
</dbReference>
<evidence type="ECO:0000256" key="1">
    <source>
        <dbReference type="ARBA" id="ARBA00023125"/>
    </source>
</evidence>
<dbReference type="GO" id="GO:0000156">
    <property type="term" value="F:phosphorelay response regulator activity"/>
    <property type="evidence" value="ECO:0007669"/>
    <property type="project" value="TreeGrafter"/>
</dbReference>
<dbReference type="InterPro" id="IPR001867">
    <property type="entry name" value="OmpR/PhoB-type_DNA-bd"/>
</dbReference>
<feature type="domain" description="OmpR/PhoB-type" evidence="5">
    <location>
        <begin position="129"/>
        <end position="234"/>
    </location>
</feature>
<dbReference type="InterPro" id="IPR036388">
    <property type="entry name" value="WH-like_DNA-bd_sf"/>
</dbReference>
<dbReference type="GO" id="GO:0032993">
    <property type="term" value="C:protein-DNA complex"/>
    <property type="evidence" value="ECO:0007669"/>
    <property type="project" value="TreeGrafter"/>
</dbReference>
<keyword evidence="2" id="KW-0597">Phosphoprotein</keyword>
<evidence type="ECO:0000259" key="4">
    <source>
        <dbReference type="PROSITE" id="PS50110"/>
    </source>
</evidence>
<feature type="domain" description="Response regulatory" evidence="4">
    <location>
        <begin position="2"/>
        <end position="116"/>
    </location>
</feature>
<dbReference type="SUPFAM" id="SSF46894">
    <property type="entry name" value="C-terminal effector domain of the bipartite response regulators"/>
    <property type="match status" value="1"/>
</dbReference>
<organism evidence="6 7">
    <name type="scientific">Rhodoblastus acidophilus</name>
    <name type="common">Rhodopseudomonas acidophila</name>
    <dbReference type="NCBI Taxonomy" id="1074"/>
    <lineage>
        <taxon>Bacteria</taxon>
        <taxon>Pseudomonadati</taxon>
        <taxon>Pseudomonadota</taxon>
        <taxon>Alphaproteobacteria</taxon>
        <taxon>Hyphomicrobiales</taxon>
        <taxon>Rhodoblastaceae</taxon>
        <taxon>Rhodoblastus</taxon>
    </lineage>
</organism>